<evidence type="ECO:0000313" key="4">
    <source>
        <dbReference type="EMBL" id="XCA47433.1"/>
    </source>
</evidence>
<keyword evidence="2" id="KW-0812">Transmembrane</keyword>
<dbReference type="SUPFAM" id="SSF56112">
    <property type="entry name" value="Protein kinase-like (PK-like)"/>
    <property type="match status" value="1"/>
</dbReference>
<sequence>MALCSLNILPQRVQHTTRKYKTWRFASEFLIRKSVTKDQAELGRWTRDRLVDLGPTFIKLGQIASARADLYPPEFIQQLETLQDDVPPINDVMSCIDTSQFDTFDPVPYKSASIGQVHKATLHDGTDVVVKVKRPGIYDMMKEDTDTIMKIVDFLEKIGIDTGTSTNYVLKESVEYLLAETDYERETRDAIMFKCAMREIDWIKVPGVYKHLCTEDMIVMEYVYSTKLTEIPDPRVNKKKICEALINSYLVQTMDKGFFHADPHPGNLGFTEDGKLVFYDFGLVIPLSRELTEGFKDLFVCIIDRNTKGIVEILIKLGVITPTTTDLSDIELFFKTALNYLETLDGKSVKDDILNDDILISLAQKKPFIVPTSFVYLAKTFSTIEGTCVALDPMFTYYDYLEPMLQETVEEAIDVRKMLTTAVEMPGRIREINSAVLNLEKSRTTMKRSMEKTRREVKNAQYTVLSTIFATSMIEHGYMNECVVFLLVVIVFTVRKSRS</sequence>
<keyword evidence="2" id="KW-0472">Membrane</keyword>
<dbReference type="PANTHER" id="PTHR10566">
    <property type="entry name" value="CHAPERONE-ACTIVITY OF BC1 COMPLEX CABC1 -RELATED"/>
    <property type="match status" value="1"/>
</dbReference>
<dbReference type="InterPro" id="IPR004147">
    <property type="entry name" value="ABC1_dom"/>
</dbReference>
<name>A0AAU7YNX8_9PHYC</name>
<dbReference type="Pfam" id="PF03109">
    <property type="entry name" value="ABC1"/>
    <property type="match status" value="1"/>
</dbReference>
<dbReference type="InterPro" id="IPR050154">
    <property type="entry name" value="UbiB_kinase"/>
</dbReference>
<dbReference type="InterPro" id="IPR011009">
    <property type="entry name" value="Kinase-like_dom_sf"/>
</dbReference>
<evidence type="ECO:0000256" key="2">
    <source>
        <dbReference type="SAM" id="Phobius"/>
    </source>
</evidence>
<proteinExistence type="inferred from homology"/>
<dbReference type="PANTHER" id="PTHR10566:SF113">
    <property type="entry name" value="PROTEIN ACTIVITY OF BC1 COMPLEX KINASE 7, CHLOROPLASTIC"/>
    <property type="match status" value="1"/>
</dbReference>
<keyword evidence="2" id="KW-1133">Transmembrane helix</keyword>
<protein>
    <recommendedName>
        <fullName evidence="3">ABC1 atypical kinase-like domain-containing protein</fullName>
    </recommendedName>
</protein>
<organism evidence="4">
    <name type="scientific">Micromonas commoda virus</name>
    <dbReference type="NCBI Taxonomy" id="3057169"/>
    <lineage>
        <taxon>Viruses</taxon>
        <taxon>Varidnaviria</taxon>
        <taxon>Bamfordvirae</taxon>
        <taxon>Nucleocytoviricota</taxon>
        <taxon>Megaviricetes</taxon>
        <taxon>Algavirales</taxon>
        <taxon>Phycodnaviridae</taxon>
    </lineage>
</organism>
<dbReference type="CDD" id="cd05121">
    <property type="entry name" value="ABC1_ADCK3-like"/>
    <property type="match status" value="1"/>
</dbReference>
<comment type="similarity">
    <text evidence="1">Belongs to the protein kinase superfamily. ADCK protein kinase family.</text>
</comment>
<feature type="domain" description="ABC1 atypical kinase-like" evidence="3">
    <location>
        <begin position="99"/>
        <end position="313"/>
    </location>
</feature>
<evidence type="ECO:0000256" key="1">
    <source>
        <dbReference type="ARBA" id="ARBA00009670"/>
    </source>
</evidence>
<dbReference type="EMBL" id="PP911589">
    <property type="protein sequence ID" value="XCA47433.1"/>
    <property type="molecule type" value="Genomic_DNA"/>
</dbReference>
<reference evidence="4" key="1">
    <citation type="submission" date="2024-06" db="EMBL/GenBank/DDBJ databases">
        <title>Evidence of context-dependent and transient costs of resisting viral infection in isolates of the marine microalga Micromonas sp. (class Mamiellophyceae).</title>
        <authorList>
            <person name="Bedi de Silva A."/>
            <person name="Schvarcz C.R."/>
            <person name="Steward G.R."/>
            <person name="Edwards K.F."/>
        </authorList>
    </citation>
    <scope>NUCLEOTIDE SEQUENCE</scope>
    <source>
        <strain evidence="4">McV-KB2</strain>
    </source>
</reference>
<accession>A0AAU7YNX8</accession>
<evidence type="ECO:0000259" key="3">
    <source>
        <dbReference type="Pfam" id="PF03109"/>
    </source>
</evidence>
<feature type="transmembrane region" description="Helical" evidence="2">
    <location>
        <begin position="477"/>
        <end position="494"/>
    </location>
</feature>